<keyword evidence="3" id="KW-1185">Reference proteome</keyword>
<organism evidence="2 3">
    <name type="scientific">Kipferlia bialata</name>
    <dbReference type="NCBI Taxonomy" id="797122"/>
    <lineage>
        <taxon>Eukaryota</taxon>
        <taxon>Metamonada</taxon>
        <taxon>Carpediemonas-like organisms</taxon>
        <taxon>Kipferlia</taxon>
    </lineage>
</organism>
<reference evidence="2 3" key="1">
    <citation type="journal article" date="2018" name="PLoS ONE">
        <title>The draft genome of Kipferlia bialata reveals reductive genome evolution in fornicate parasites.</title>
        <authorList>
            <person name="Tanifuji G."/>
            <person name="Takabayashi S."/>
            <person name="Kume K."/>
            <person name="Takagi M."/>
            <person name="Nakayama T."/>
            <person name="Kamikawa R."/>
            <person name="Inagaki Y."/>
            <person name="Hashimoto T."/>
        </authorList>
    </citation>
    <scope>NUCLEOTIDE SEQUENCE [LARGE SCALE GENOMIC DNA]</scope>
    <source>
        <strain evidence="2">NY0173</strain>
    </source>
</reference>
<feature type="transmembrane region" description="Helical" evidence="1">
    <location>
        <begin position="119"/>
        <end position="139"/>
    </location>
</feature>
<protein>
    <submittedName>
        <fullName evidence="2">Uncharacterized protein</fullName>
    </submittedName>
</protein>
<keyword evidence="1" id="KW-0472">Membrane</keyword>
<comment type="caution">
    <text evidence="2">The sequence shown here is derived from an EMBL/GenBank/DDBJ whole genome shotgun (WGS) entry which is preliminary data.</text>
</comment>
<dbReference type="AlphaFoldDB" id="A0A9K3D1B2"/>
<feature type="transmembrane region" description="Helical" evidence="1">
    <location>
        <begin position="32"/>
        <end position="53"/>
    </location>
</feature>
<evidence type="ECO:0000313" key="2">
    <source>
        <dbReference type="EMBL" id="GIQ86882.1"/>
    </source>
</evidence>
<keyword evidence="1" id="KW-1133">Transmembrane helix</keyword>
<sequence>MLRRDATQTLIVQSAVGAVCLALPVLPSLMAWGMVPALLLLCVVPMAYAVCLLHTTPEMGVSASASKAHHKVSRPRTRAASLALSLGLFACVRVCLWLVGVHVSSSLGSVPSLSGHWVFRLVGTLLVWHCVTSLMQGALQTGRGVRASSRPRPSVMRAALGEGAVRGVVLSVVCLMVYRYDGTATDPTTNYVVIAQPSAANHNMGITGTSDIELYAGYVNPVDAEQADFVSLAGILELELDTAYDDLYIMIQSHSKVHL</sequence>
<proteinExistence type="predicted"/>
<keyword evidence="1" id="KW-0812">Transmembrane</keyword>
<feature type="transmembrane region" description="Helical" evidence="1">
    <location>
        <begin position="79"/>
        <end position="99"/>
    </location>
</feature>
<name>A0A9K3D1B2_9EUKA</name>
<dbReference type="Proteomes" id="UP000265618">
    <property type="component" value="Unassembled WGS sequence"/>
</dbReference>
<evidence type="ECO:0000313" key="3">
    <source>
        <dbReference type="Proteomes" id="UP000265618"/>
    </source>
</evidence>
<accession>A0A9K3D1B2</accession>
<evidence type="ECO:0000256" key="1">
    <source>
        <dbReference type="SAM" id="Phobius"/>
    </source>
</evidence>
<dbReference type="EMBL" id="BDIP01002823">
    <property type="protein sequence ID" value="GIQ86882.1"/>
    <property type="molecule type" value="Genomic_DNA"/>
</dbReference>
<gene>
    <name evidence="2" type="ORF">KIPB_008813</name>
</gene>